<evidence type="ECO:0000259" key="1">
    <source>
        <dbReference type="Pfam" id="PF12697"/>
    </source>
</evidence>
<keyword evidence="2" id="KW-0378">Hydrolase</keyword>
<protein>
    <submittedName>
        <fullName evidence="2">Alpha/beta hydrolase</fullName>
    </submittedName>
</protein>
<dbReference type="Gene3D" id="3.40.50.1820">
    <property type="entry name" value="alpha/beta hydrolase"/>
    <property type="match status" value="1"/>
</dbReference>
<accession>A0ABU2JEE8</accession>
<dbReference type="InterPro" id="IPR029058">
    <property type="entry name" value="AB_hydrolase_fold"/>
</dbReference>
<organism evidence="2 3">
    <name type="scientific">Jatrophihabitans lederbergiae</name>
    <dbReference type="NCBI Taxonomy" id="3075547"/>
    <lineage>
        <taxon>Bacteria</taxon>
        <taxon>Bacillati</taxon>
        <taxon>Actinomycetota</taxon>
        <taxon>Actinomycetes</taxon>
        <taxon>Jatrophihabitantales</taxon>
        <taxon>Jatrophihabitantaceae</taxon>
        <taxon>Jatrophihabitans</taxon>
    </lineage>
</organism>
<dbReference type="InterPro" id="IPR052897">
    <property type="entry name" value="Sec-Metab_Biosynth_Hydrolase"/>
</dbReference>
<dbReference type="InterPro" id="IPR000073">
    <property type="entry name" value="AB_hydrolase_1"/>
</dbReference>
<dbReference type="PANTHER" id="PTHR37017">
    <property type="entry name" value="AB HYDROLASE-1 DOMAIN-CONTAINING PROTEIN-RELATED"/>
    <property type="match status" value="1"/>
</dbReference>
<proteinExistence type="predicted"/>
<dbReference type="PANTHER" id="PTHR37017:SF11">
    <property type="entry name" value="ESTERASE_LIPASE_THIOESTERASE DOMAIN-CONTAINING PROTEIN"/>
    <property type="match status" value="1"/>
</dbReference>
<dbReference type="RefSeq" id="WP_311424502.1">
    <property type="nucleotide sequence ID" value="NZ_JAVREH010000036.1"/>
</dbReference>
<sequence length="235" mass="24333">MTIITTAVLVHGALSDASIWKGVSARLQSQGHRVLAPAMPMRSLDGDVSYLKAFLASIDGPVVLAGHSWGGTVISHPAFASEQVKGLVFVSAFQPEAGESTGELNGKFPGSLLGEPRVVVRARPGGNDLYLKPEHFAEVYAGDLQAETVAVMAAAQRPIDPAALGESFDRPASWTSIPSWTLVSTADDSLPPAAMRFMAERAGSHTVEVASSHASPASNPDAVAGLVHAALTSAA</sequence>
<name>A0ABU2JEE8_9ACTN</name>
<evidence type="ECO:0000313" key="2">
    <source>
        <dbReference type="EMBL" id="MDT0263355.1"/>
    </source>
</evidence>
<comment type="caution">
    <text evidence="2">The sequence shown here is derived from an EMBL/GenBank/DDBJ whole genome shotgun (WGS) entry which is preliminary data.</text>
</comment>
<dbReference type="GO" id="GO:0016787">
    <property type="term" value="F:hydrolase activity"/>
    <property type="evidence" value="ECO:0007669"/>
    <property type="project" value="UniProtKB-KW"/>
</dbReference>
<keyword evidence="3" id="KW-1185">Reference proteome</keyword>
<gene>
    <name evidence="2" type="ORF">RM423_18385</name>
</gene>
<dbReference type="Pfam" id="PF12697">
    <property type="entry name" value="Abhydrolase_6"/>
    <property type="match status" value="1"/>
</dbReference>
<evidence type="ECO:0000313" key="3">
    <source>
        <dbReference type="Proteomes" id="UP001183176"/>
    </source>
</evidence>
<feature type="domain" description="AB hydrolase-1" evidence="1">
    <location>
        <begin position="8"/>
        <end position="224"/>
    </location>
</feature>
<dbReference type="Proteomes" id="UP001183176">
    <property type="component" value="Unassembled WGS sequence"/>
</dbReference>
<dbReference type="EMBL" id="JAVREH010000036">
    <property type="protein sequence ID" value="MDT0263355.1"/>
    <property type="molecule type" value="Genomic_DNA"/>
</dbReference>
<reference evidence="3" key="1">
    <citation type="submission" date="2023-07" db="EMBL/GenBank/DDBJ databases">
        <title>30 novel species of actinomycetes from the DSMZ collection.</title>
        <authorList>
            <person name="Nouioui I."/>
        </authorList>
    </citation>
    <scope>NUCLEOTIDE SEQUENCE [LARGE SCALE GENOMIC DNA]</scope>
    <source>
        <strain evidence="3">DSM 44399</strain>
    </source>
</reference>
<dbReference type="SUPFAM" id="SSF53474">
    <property type="entry name" value="alpha/beta-Hydrolases"/>
    <property type="match status" value="1"/>
</dbReference>